<dbReference type="RefSeq" id="WP_083357622.1">
    <property type="nucleotide sequence ID" value="NZ_JXDI01000001.1"/>
</dbReference>
<reference evidence="7 10" key="1">
    <citation type="submission" date="2015-01" db="EMBL/GenBank/DDBJ databases">
        <title>Genome Sequence of Pseudomonas antarctica CMS 35.</title>
        <authorList>
            <person name="Voget S."/>
            <person name="Chow J."/>
            <person name="Daniel R."/>
            <person name="Streit W."/>
        </authorList>
    </citation>
    <scope>NUCLEOTIDE SEQUENCE [LARGE SCALE GENOMIC DNA]</scope>
    <source>
        <strain evidence="7 10">CMS 35</strain>
    </source>
</reference>
<dbReference type="SUPFAM" id="SSF46689">
    <property type="entry name" value="Homeodomain-like"/>
    <property type="match status" value="1"/>
</dbReference>
<evidence type="ECO:0000313" key="7">
    <source>
        <dbReference type="EMBL" id="KAF2410917.1"/>
    </source>
</evidence>
<dbReference type="Proteomes" id="UP000748067">
    <property type="component" value="Unassembled WGS sequence"/>
</dbReference>
<accession>A0A1G9Z042</accession>
<dbReference type="Pfam" id="PF00440">
    <property type="entry name" value="TetR_N"/>
    <property type="match status" value="1"/>
</dbReference>
<feature type="DNA-binding region" description="H-T-H motif" evidence="4">
    <location>
        <begin position="34"/>
        <end position="53"/>
    </location>
</feature>
<dbReference type="InterPro" id="IPR036271">
    <property type="entry name" value="Tet_transcr_reg_TetR-rel_C_sf"/>
</dbReference>
<sequence length="234" mass="25222">MAQMGRPRNFDRDQAVEQALHLFWQHGYDATSLAQLKAGLGGGISAPSFYAAFGSKEALFDECVQRYLATYARVTECLWDDTLLPRKAIETALRQSARMQCDDGHPKGCMVALGVMSAPSPENARVTQALTQSRARTRAGIVACVERGIRAGQLPDTLYAPAMATVFDSFLQGVSILARDDVPYTVIDAAISQILLTWDIAASTTPPIHHDTPAKNPQTPAPDATHSAHGGTAR</sequence>
<dbReference type="EMBL" id="LT629704">
    <property type="protein sequence ID" value="SDN14694.1"/>
    <property type="molecule type" value="Genomic_DNA"/>
</dbReference>
<keyword evidence="2 4" id="KW-0238">DNA-binding</keyword>
<feature type="domain" description="HTH tetR-type" evidence="6">
    <location>
        <begin position="9"/>
        <end position="71"/>
    </location>
</feature>
<evidence type="ECO:0000256" key="5">
    <source>
        <dbReference type="SAM" id="MobiDB-lite"/>
    </source>
</evidence>
<dbReference type="PANTHER" id="PTHR47506">
    <property type="entry name" value="TRANSCRIPTIONAL REGULATORY PROTEIN"/>
    <property type="match status" value="1"/>
</dbReference>
<dbReference type="EMBL" id="JXDI01000001">
    <property type="protein sequence ID" value="KAF2410917.1"/>
    <property type="molecule type" value="Genomic_DNA"/>
</dbReference>
<reference evidence="8 9" key="2">
    <citation type="submission" date="2016-10" db="EMBL/GenBank/DDBJ databases">
        <authorList>
            <person name="de Groot N.N."/>
        </authorList>
    </citation>
    <scope>NUCLEOTIDE SEQUENCE [LARGE SCALE GENOMIC DNA]</scope>
    <source>
        <strain evidence="8 9">BS2772</strain>
    </source>
</reference>
<evidence type="ECO:0000256" key="3">
    <source>
        <dbReference type="ARBA" id="ARBA00023163"/>
    </source>
</evidence>
<dbReference type="Gene3D" id="1.10.10.60">
    <property type="entry name" value="Homeodomain-like"/>
    <property type="match status" value="1"/>
</dbReference>
<keyword evidence="10" id="KW-1185">Reference proteome</keyword>
<evidence type="ECO:0000313" key="10">
    <source>
        <dbReference type="Proteomes" id="UP000748067"/>
    </source>
</evidence>
<dbReference type="Proteomes" id="UP000182470">
    <property type="component" value="Chromosome I"/>
</dbReference>
<gene>
    <name evidence="7" type="primary">comR</name>
    <name evidence="7" type="ORF">PSAN_33510</name>
    <name evidence="8" type="ORF">SAMN04490179_2774</name>
</gene>
<evidence type="ECO:0000313" key="8">
    <source>
        <dbReference type="EMBL" id="SDN14694.1"/>
    </source>
</evidence>
<evidence type="ECO:0000259" key="6">
    <source>
        <dbReference type="PROSITE" id="PS50977"/>
    </source>
</evidence>
<dbReference type="SUPFAM" id="SSF48498">
    <property type="entry name" value="Tetracyclin repressor-like, C-terminal domain"/>
    <property type="match status" value="1"/>
</dbReference>
<evidence type="ECO:0000256" key="2">
    <source>
        <dbReference type="ARBA" id="ARBA00023125"/>
    </source>
</evidence>
<dbReference type="PROSITE" id="PS50977">
    <property type="entry name" value="HTH_TETR_2"/>
    <property type="match status" value="1"/>
</dbReference>
<evidence type="ECO:0000256" key="4">
    <source>
        <dbReference type="PROSITE-ProRule" id="PRU00335"/>
    </source>
</evidence>
<dbReference type="PANTHER" id="PTHR47506:SF1">
    <property type="entry name" value="HTH-TYPE TRANSCRIPTIONAL REGULATOR YJDC"/>
    <property type="match status" value="1"/>
</dbReference>
<dbReference type="Gene3D" id="1.10.357.10">
    <property type="entry name" value="Tetracycline Repressor, domain 2"/>
    <property type="match status" value="1"/>
</dbReference>
<evidence type="ECO:0000256" key="1">
    <source>
        <dbReference type="ARBA" id="ARBA00023015"/>
    </source>
</evidence>
<organism evidence="8 9">
    <name type="scientific">Pseudomonas antarctica</name>
    <dbReference type="NCBI Taxonomy" id="219572"/>
    <lineage>
        <taxon>Bacteria</taxon>
        <taxon>Pseudomonadati</taxon>
        <taxon>Pseudomonadota</taxon>
        <taxon>Gammaproteobacteria</taxon>
        <taxon>Pseudomonadales</taxon>
        <taxon>Pseudomonadaceae</taxon>
        <taxon>Pseudomonas</taxon>
    </lineage>
</organism>
<proteinExistence type="predicted"/>
<dbReference type="InterPro" id="IPR009057">
    <property type="entry name" value="Homeodomain-like_sf"/>
</dbReference>
<dbReference type="OrthoDB" id="270177at2"/>
<feature type="region of interest" description="Disordered" evidence="5">
    <location>
        <begin position="207"/>
        <end position="234"/>
    </location>
</feature>
<keyword evidence="1" id="KW-0805">Transcription regulation</keyword>
<evidence type="ECO:0000313" key="9">
    <source>
        <dbReference type="Proteomes" id="UP000182470"/>
    </source>
</evidence>
<name>A0A1G9Z042_9PSED</name>
<keyword evidence="3" id="KW-0804">Transcription</keyword>
<dbReference type="GO" id="GO:0003677">
    <property type="term" value="F:DNA binding"/>
    <property type="evidence" value="ECO:0007669"/>
    <property type="project" value="UniProtKB-UniRule"/>
</dbReference>
<dbReference type="InterPro" id="IPR001647">
    <property type="entry name" value="HTH_TetR"/>
</dbReference>
<protein>
    <submittedName>
        <fullName evidence="8">DNA-binding transcriptional regulator, AcrR family</fullName>
    </submittedName>
    <submittedName>
        <fullName evidence="7">HTH-type transcriptional repressor ComR</fullName>
    </submittedName>
</protein>
<dbReference type="AlphaFoldDB" id="A0A1G9Z042"/>